<name>A0A8J3EHS1_9RHOB</name>
<comment type="caution">
    <text evidence="1">The sequence shown here is derived from an EMBL/GenBank/DDBJ whole genome shotgun (WGS) entry which is preliminary data.</text>
</comment>
<dbReference type="EMBL" id="BMJV01000005">
    <property type="protein sequence ID" value="GGG76831.1"/>
    <property type="molecule type" value="Genomic_DNA"/>
</dbReference>
<proteinExistence type="predicted"/>
<dbReference type="AlphaFoldDB" id="A0A8J3EHS1"/>
<organism evidence="1 2">
    <name type="scientific">Salipiger pallidus</name>
    <dbReference type="NCBI Taxonomy" id="1775170"/>
    <lineage>
        <taxon>Bacteria</taxon>
        <taxon>Pseudomonadati</taxon>
        <taxon>Pseudomonadota</taxon>
        <taxon>Alphaproteobacteria</taxon>
        <taxon>Rhodobacterales</taxon>
        <taxon>Roseobacteraceae</taxon>
        <taxon>Salipiger</taxon>
    </lineage>
</organism>
<protein>
    <submittedName>
        <fullName evidence="1">Uncharacterized protein</fullName>
    </submittedName>
</protein>
<sequence length="200" mass="21855">MLLLVACSGGGGGAGPAMPLAATGNVAEASTGSDTGTLEQQVTALTARLRDLGPGVDPAEAARAAEIAVRQPLQWAREWQVTDSPLVHNFKVVNGLRDKGVCQDWADALEIALHAERFRTLDLHRGIANARNLSLEHASLIITAKGQPWDDGLLLDPWRIGQGRLFVAQVREDPRYTWESREAVRAWHADWKRRALERQG</sequence>
<reference evidence="1" key="2">
    <citation type="submission" date="2020-09" db="EMBL/GenBank/DDBJ databases">
        <authorList>
            <person name="Sun Q."/>
            <person name="Zhou Y."/>
        </authorList>
    </citation>
    <scope>NUCLEOTIDE SEQUENCE</scope>
    <source>
        <strain evidence="1">CGMCC 1.15762</strain>
    </source>
</reference>
<accession>A0A8J3EHS1</accession>
<evidence type="ECO:0000313" key="2">
    <source>
        <dbReference type="Proteomes" id="UP000617145"/>
    </source>
</evidence>
<reference evidence="1" key="1">
    <citation type="journal article" date="2014" name="Int. J. Syst. Evol. Microbiol.">
        <title>Complete genome sequence of Corynebacterium casei LMG S-19264T (=DSM 44701T), isolated from a smear-ripened cheese.</title>
        <authorList>
            <consortium name="US DOE Joint Genome Institute (JGI-PGF)"/>
            <person name="Walter F."/>
            <person name="Albersmeier A."/>
            <person name="Kalinowski J."/>
            <person name="Ruckert C."/>
        </authorList>
    </citation>
    <scope>NUCLEOTIDE SEQUENCE</scope>
    <source>
        <strain evidence="1">CGMCC 1.15762</strain>
    </source>
</reference>
<evidence type="ECO:0000313" key="1">
    <source>
        <dbReference type="EMBL" id="GGG76831.1"/>
    </source>
</evidence>
<dbReference type="Proteomes" id="UP000617145">
    <property type="component" value="Unassembled WGS sequence"/>
</dbReference>
<keyword evidence="2" id="KW-1185">Reference proteome</keyword>
<gene>
    <name evidence="1" type="ORF">GCM10011415_27030</name>
</gene>